<evidence type="ECO:0000313" key="2">
    <source>
        <dbReference type="EMBL" id="JAP26332.1"/>
    </source>
</evidence>
<sequence length="92" mass="10409">MITFFCLVLTKASLMAGGEHGDMKKRIVVTCRLSHQKTTMSIPLSEVRLRFTCSELEVSYREICNDILICSTARQLLINEYTSSSLLDSSSW</sequence>
<proteinExistence type="predicted"/>
<accession>A0A0V0I141</accession>
<keyword evidence="1" id="KW-0732">Signal</keyword>
<organism evidence="2">
    <name type="scientific">Solanum chacoense</name>
    <name type="common">Chaco potato</name>
    <dbReference type="NCBI Taxonomy" id="4108"/>
    <lineage>
        <taxon>Eukaryota</taxon>
        <taxon>Viridiplantae</taxon>
        <taxon>Streptophyta</taxon>
        <taxon>Embryophyta</taxon>
        <taxon>Tracheophyta</taxon>
        <taxon>Spermatophyta</taxon>
        <taxon>Magnoliopsida</taxon>
        <taxon>eudicotyledons</taxon>
        <taxon>Gunneridae</taxon>
        <taxon>Pentapetalae</taxon>
        <taxon>asterids</taxon>
        <taxon>lamiids</taxon>
        <taxon>Solanales</taxon>
        <taxon>Solanaceae</taxon>
        <taxon>Solanoideae</taxon>
        <taxon>Solaneae</taxon>
        <taxon>Solanum</taxon>
    </lineage>
</organism>
<protein>
    <submittedName>
        <fullName evidence="2">Putative ovule protein</fullName>
    </submittedName>
</protein>
<reference evidence="2" key="1">
    <citation type="submission" date="2015-12" db="EMBL/GenBank/DDBJ databases">
        <title>Gene expression during late stages of embryo sac development: a critical building block for successful pollen-pistil interactions.</title>
        <authorList>
            <person name="Liu Y."/>
            <person name="Joly V."/>
            <person name="Sabar M."/>
            <person name="Matton D.P."/>
        </authorList>
    </citation>
    <scope>NUCLEOTIDE SEQUENCE</scope>
</reference>
<dbReference type="EMBL" id="GEDG01012337">
    <property type="protein sequence ID" value="JAP26332.1"/>
    <property type="molecule type" value="Transcribed_RNA"/>
</dbReference>
<feature type="chain" id="PRO_5006866178" evidence="1">
    <location>
        <begin position="18"/>
        <end position="92"/>
    </location>
</feature>
<dbReference type="AlphaFoldDB" id="A0A0V0I141"/>
<evidence type="ECO:0000256" key="1">
    <source>
        <dbReference type="SAM" id="SignalP"/>
    </source>
</evidence>
<name>A0A0V0I141_SOLCH</name>
<feature type="signal peptide" evidence="1">
    <location>
        <begin position="1"/>
        <end position="17"/>
    </location>
</feature>